<accession>I7MDV4</accession>
<gene>
    <name evidence="6" type="ORF">TTHERM_00146250</name>
</gene>
<evidence type="ECO:0000256" key="1">
    <source>
        <dbReference type="ARBA" id="ARBA00004123"/>
    </source>
</evidence>
<evidence type="ECO:0000259" key="5">
    <source>
        <dbReference type="PROSITE" id="PS51634"/>
    </source>
</evidence>
<dbReference type="PANTHER" id="PTHR12446:SF34">
    <property type="entry name" value="PROTEIN LIN-54 HOMOLOG"/>
    <property type="match status" value="1"/>
</dbReference>
<sequence length="726" mass="82011">MSINNQQSCYSFVDLSPVINFTSCLMPVQTKITNFLHGDNRPSTLNQLPSQNNIGSAIFDKTEDPKINFNKNHYFAYNPNLYIFDASSHHNLYFPHNNPETNDFSQQDEMNHINHKLDSVSILVKKDISHDNVQQQEPFDTEQEVGMPKYSNICTPPTHSNNSDLFGMVQIQPDSKYLQTLTPTQKNNSSQYSPKSNIPTPNITQAISSASDKMNQCAFSEQQQFKQLINNNNYLNNNPIYSNQNAFGLGKQEYFQGVNNPINGFNSSLSNNLQNISKNKTHENIKEEMKKRQEQLNQGQSNYQQNYNHYKINAQSTSSINSQASISSTSSINDQSISNQNNSNNNVCLKINYPLQYGNSNQMHGMVVNSLTSSLLAGSSSHSVGGIYTANKLNIPISMTTSVNNTIVEEKERDFKDRNQQNSKDSNSDDEGYDNSNKQAVNIDMQEFARKVDFCKCKKSKCLKLYCECFLRGNYCNDQCICTECGNNDKNLEEREKAIDEAKTRNQDAFNLKFQITSNSTVTHKKGCHCKRTHCLKKYCECFNAGLKCTNNCKCEECRNTQDGLKTMGISGGGTSGLNTLIKVDEDVNSSEINSQMLQSIDYQLQQGPTERKISMCSSTGTSGLQNRKRTRSEVLDQLTSKNEIQSLQQTDQLEPEIRKKKNSLCLKQNPQNSQVNSGSQIKIKSSYQPNQTSYNSFEQNFVYPTSNKNGANFQSTTVFHKKIQS</sequence>
<dbReference type="STRING" id="312017.I7MDV4"/>
<dbReference type="GO" id="GO:0005634">
    <property type="term" value="C:nucleus"/>
    <property type="evidence" value="ECO:0007669"/>
    <property type="project" value="UniProtKB-SubCell"/>
</dbReference>
<feature type="region of interest" description="Disordered" evidence="4">
    <location>
        <begin position="181"/>
        <end position="203"/>
    </location>
</feature>
<dbReference type="InParanoid" id="I7MDV4"/>
<evidence type="ECO:0000256" key="3">
    <source>
        <dbReference type="ARBA" id="ARBA00023242"/>
    </source>
</evidence>
<dbReference type="InterPro" id="IPR028307">
    <property type="entry name" value="Lin-54_fam"/>
</dbReference>
<dbReference type="InterPro" id="IPR005172">
    <property type="entry name" value="CRC"/>
</dbReference>
<protein>
    <submittedName>
        <fullName evidence="6">Tesmin TSO1-like CXC domain protein</fullName>
    </submittedName>
</protein>
<feature type="region of interest" description="Disordered" evidence="4">
    <location>
        <begin position="410"/>
        <end position="436"/>
    </location>
</feature>
<comment type="similarity">
    <text evidence="2">Belongs to the lin-54 family.</text>
</comment>
<dbReference type="SMART" id="SM01114">
    <property type="entry name" value="CXC"/>
    <property type="match status" value="2"/>
</dbReference>
<comment type="subcellular location">
    <subcellularLocation>
        <location evidence="1">Nucleus</location>
    </subcellularLocation>
</comment>
<evidence type="ECO:0000313" key="6">
    <source>
        <dbReference type="EMBL" id="EAR91019.2"/>
    </source>
</evidence>
<dbReference type="InterPro" id="IPR033467">
    <property type="entry name" value="Tesmin/TSO1-like_CXC"/>
</dbReference>
<dbReference type="GO" id="GO:0006355">
    <property type="term" value="P:regulation of DNA-templated transcription"/>
    <property type="evidence" value="ECO:0007669"/>
    <property type="project" value="TreeGrafter"/>
</dbReference>
<feature type="domain" description="CRC" evidence="5">
    <location>
        <begin position="451"/>
        <end position="563"/>
    </location>
</feature>
<dbReference type="PANTHER" id="PTHR12446">
    <property type="entry name" value="TESMIN/TSO1-RELATED"/>
    <property type="match status" value="1"/>
</dbReference>
<proteinExistence type="inferred from homology"/>
<keyword evidence="3" id="KW-0539">Nucleus</keyword>
<dbReference type="Proteomes" id="UP000009168">
    <property type="component" value="Unassembled WGS sequence"/>
</dbReference>
<evidence type="ECO:0000256" key="4">
    <source>
        <dbReference type="SAM" id="MobiDB-lite"/>
    </source>
</evidence>
<name>I7MDV4_TETTS</name>
<evidence type="ECO:0000313" key="7">
    <source>
        <dbReference type="Proteomes" id="UP000009168"/>
    </source>
</evidence>
<dbReference type="eggNOG" id="KOG1171">
    <property type="taxonomic scope" value="Eukaryota"/>
</dbReference>
<dbReference type="PROSITE" id="PS51634">
    <property type="entry name" value="CRC"/>
    <property type="match status" value="1"/>
</dbReference>
<dbReference type="KEGG" id="tet:TTHERM_00146250"/>
<feature type="compositionally biased region" description="Basic and acidic residues" evidence="4">
    <location>
        <begin position="410"/>
        <end position="419"/>
    </location>
</feature>
<reference evidence="6" key="1">
    <citation type="submission" date="2008-09" db="EMBL/GenBank/DDBJ databases">
        <authorList>
            <person name="Eisen J.A."/>
            <person name="Wu M."/>
            <person name="Wu D."/>
            <person name="Nierman W.C."/>
            <person name="Orias E."/>
            <person name="Delcher A.L."/>
            <person name="Salzberg S.L."/>
        </authorList>
    </citation>
    <scope>NUCLEOTIDE SEQUENCE</scope>
    <source>
        <strain evidence="6">SB210</strain>
    </source>
</reference>
<keyword evidence="7" id="KW-1185">Reference proteome</keyword>
<dbReference type="RefSeq" id="XP_001011264.2">
    <property type="nucleotide sequence ID" value="XM_001011264.3"/>
</dbReference>
<organism evidence="6 7">
    <name type="scientific">Tetrahymena thermophila (strain SB210)</name>
    <dbReference type="NCBI Taxonomy" id="312017"/>
    <lineage>
        <taxon>Eukaryota</taxon>
        <taxon>Sar</taxon>
        <taxon>Alveolata</taxon>
        <taxon>Ciliophora</taxon>
        <taxon>Intramacronucleata</taxon>
        <taxon>Oligohymenophorea</taxon>
        <taxon>Hymenostomatida</taxon>
        <taxon>Tetrahymenina</taxon>
        <taxon>Tetrahymenidae</taxon>
        <taxon>Tetrahymena</taxon>
    </lineage>
</organism>
<reference evidence="6" key="2">
    <citation type="submission" date="2014-02" db="EMBL/GenBank/DDBJ databases">
        <title>Annotation update of Tetrahymena thermophila SB210.</title>
        <authorList>
            <person name="Bidwell S."/>
            <person name="Michalis H.M."/>
            <person name="Zafar N."/>
            <person name="Joardar V."/>
            <person name="Miao W."/>
            <person name="Russ C."/>
            <person name="Eisen J."/>
            <person name="Wu M."/>
            <person name="Wu D."/>
            <person name="Nierman W."/>
            <person name="Orias E."/>
            <person name="Delcher A."/>
            <person name="Salzberg S."/>
            <person name="Coyne R."/>
        </authorList>
    </citation>
    <scope>NUCLEOTIDE SEQUENCE</scope>
    <source>
        <strain evidence="6">SB210</strain>
    </source>
</reference>
<dbReference type="OrthoDB" id="6283463at2759"/>
<dbReference type="EMBL" id="GG662793">
    <property type="protein sequence ID" value="EAR91019.2"/>
    <property type="molecule type" value="Genomic_DNA"/>
</dbReference>
<dbReference type="Pfam" id="PF03638">
    <property type="entry name" value="TCR"/>
    <property type="match status" value="2"/>
</dbReference>
<dbReference type="AlphaFoldDB" id="I7MDV4"/>
<feature type="region of interest" description="Disordered" evidence="4">
    <location>
        <begin position="669"/>
        <end position="689"/>
    </location>
</feature>
<evidence type="ECO:0000256" key="2">
    <source>
        <dbReference type="ARBA" id="ARBA00007267"/>
    </source>
</evidence>
<dbReference type="GeneID" id="7840147"/>